<evidence type="ECO:0000313" key="4">
    <source>
        <dbReference type="Proteomes" id="UP000642748"/>
    </source>
</evidence>
<keyword evidence="2" id="KW-1133">Transmembrane helix</keyword>
<feature type="region of interest" description="Disordered" evidence="1">
    <location>
        <begin position="30"/>
        <end position="51"/>
    </location>
</feature>
<keyword evidence="2" id="KW-0812">Transmembrane</keyword>
<organism evidence="3 4">
    <name type="scientific">Rugosimonospora africana</name>
    <dbReference type="NCBI Taxonomy" id="556532"/>
    <lineage>
        <taxon>Bacteria</taxon>
        <taxon>Bacillati</taxon>
        <taxon>Actinomycetota</taxon>
        <taxon>Actinomycetes</taxon>
        <taxon>Micromonosporales</taxon>
        <taxon>Micromonosporaceae</taxon>
        <taxon>Rugosimonospora</taxon>
    </lineage>
</organism>
<reference evidence="3" key="1">
    <citation type="submission" date="2021-01" db="EMBL/GenBank/DDBJ databases">
        <title>Whole genome shotgun sequence of Rugosimonospora africana NBRC 104875.</title>
        <authorList>
            <person name="Komaki H."/>
            <person name="Tamura T."/>
        </authorList>
    </citation>
    <scope>NUCLEOTIDE SEQUENCE</scope>
    <source>
        <strain evidence="3">NBRC 104875</strain>
    </source>
</reference>
<sequence>MDRSPRQRVLRLFVLALAMVSAMTVIAGMGGCSRSRPPRPTATVPNGVSASAMPQAHASSVIAQDAATLQWSWLVGRAENQLVAQCMKGHGFAYPLPAADPEPDAETMTADALGSGAPPTYGVFPHHDQPSSPGADQVSFRSALEGAPTAVAAMTLPDGSTIGYETGGCTGQARTGLFGSVRAYVASAYVPQVVRDEFNAFLATDGRYTTALKDWQSCMTDRQWSFDSPSAAISSLETAQLDAASLGRRQAAIAAADRDCDSRSHLRANRGNALTQFTADLSGQVLAQLDSIYAARGRAGQVARRALSS</sequence>
<evidence type="ECO:0000256" key="2">
    <source>
        <dbReference type="SAM" id="Phobius"/>
    </source>
</evidence>
<dbReference type="Proteomes" id="UP000642748">
    <property type="component" value="Unassembled WGS sequence"/>
</dbReference>
<keyword evidence="2" id="KW-0472">Membrane</keyword>
<protein>
    <recommendedName>
        <fullName evidence="5">Lipoprotein</fullName>
    </recommendedName>
</protein>
<accession>A0A8J3R096</accession>
<name>A0A8J3R096_9ACTN</name>
<evidence type="ECO:0000313" key="3">
    <source>
        <dbReference type="EMBL" id="GIH19432.1"/>
    </source>
</evidence>
<feature type="transmembrane region" description="Helical" evidence="2">
    <location>
        <begin position="12"/>
        <end position="31"/>
    </location>
</feature>
<keyword evidence="4" id="KW-1185">Reference proteome</keyword>
<evidence type="ECO:0008006" key="5">
    <source>
        <dbReference type="Google" id="ProtNLM"/>
    </source>
</evidence>
<comment type="caution">
    <text evidence="3">The sequence shown here is derived from an EMBL/GenBank/DDBJ whole genome shotgun (WGS) entry which is preliminary data.</text>
</comment>
<dbReference type="PROSITE" id="PS51257">
    <property type="entry name" value="PROKAR_LIPOPROTEIN"/>
    <property type="match status" value="1"/>
</dbReference>
<dbReference type="EMBL" id="BONZ01000080">
    <property type="protein sequence ID" value="GIH19432.1"/>
    <property type="molecule type" value="Genomic_DNA"/>
</dbReference>
<gene>
    <name evidence="3" type="ORF">Raf01_76040</name>
</gene>
<dbReference type="AlphaFoldDB" id="A0A8J3R096"/>
<evidence type="ECO:0000256" key="1">
    <source>
        <dbReference type="SAM" id="MobiDB-lite"/>
    </source>
</evidence>
<proteinExistence type="predicted"/>